<feature type="compositionally biased region" description="Low complexity" evidence="1">
    <location>
        <begin position="176"/>
        <end position="188"/>
    </location>
</feature>
<evidence type="ECO:0000313" key="5">
    <source>
        <dbReference type="Proteomes" id="UP001310594"/>
    </source>
</evidence>
<dbReference type="EMBL" id="JAVRQU010000005">
    <property type="protein sequence ID" value="KAK5702988.1"/>
    <property type="molecule type" value="Genomic_DNA"/>
</dbReference>
<feature type="region of interest" description="Disordered" evidence="1">
    <location>
        <begin position="146"/>
        <end position="198"/>
    </location>
</feature>
<evidence type="ECO:0000259" key="3">
    <source>
        <dbReference type="Pfam" id="PF25871"/>
    </source>
</evidence>
<dbReference type="Pfam" id="PF17733">
    <property type="entry name" value="KPWE_dom"/>
    <property type="match status" value="1"/>
</dbReference>
<gene>
    <name evidence="4" type="ORF">LTR97_003934</name>
</gene>
<comment type="caution">
    <text evidence="4">The sequence shown here is derived from an EMBL/GenBank/DDBJ whole genome shotgun (WGS) entry which is preliminary data.</text>
</comment>
<evidence type="ECO:0000256" key="1">
    <source>
        <dbReference type="SAM" id="MobiDB-lite"/>
    </source>
</evidence>
<dbReference type="Pfam" id="PF25871">
    <property type="entry name" value="HTH_76"/>
    <property type="match status" value="1"/>
</dbReference>
<evidence type="ECO:0000259" key="2">
    <source>
        <dbReference type="Pfam" id="PF17733"/>
    </source>
</evidence>
<name>A0AAN7WD72_9PEZI</name>
<accession>A0AAN7WD72</accession>
<feature type="domain" description="Peroxisomal membrane protein PEX14-like KPWE" evidence="2">
    <location>
        <begin position="126"/>
        <end position="173"/>
    </location>
</feature>
<dbReference type="InterPro" id="IPR040554">
    <property type="entry name" value="KPWE_PEX14_dom"/>
</dbReference>
<sequence length="198" mass="21493">MATTNDGLSSNEFLFHQLDAYPWDADEEFQGGLQAILGSVQDPSQIAHLTLRAKCYYYARKAGAAVDFDGYKAWVESQAHSENHRATDGTLQAPTNGMLIHHSDLEEGYDAPANAESNGDGMTNAPKPASFAEICDMISEGKPIPGIKDIPDTILEGQASDSRTTRRKKPWEKDTTAAADAGVVEEAGNSSEKLSWMR</sequence>
<proteinExistence type="predicted"/>
<dbReference type="PANTHER" id="PTHR36855:SF1">
    <property type="entry name" value="PEROXISOME MEMBRANE ANCHOR PROTEIN PEX14P N-TERMINAL DOMAIN-CONTAINING PROTEIN"/>
    <property type="match status" value="1"/>
</dbReference>
<protein>
    <submittedName>
        <fullName evidence="4">Uncharacterized protein</fullName>
    </submittedName>
</protein>
<organism evidence="4 5">
    <name type="scientific">Elasticomyces elasticus</name>
    <dbReference type="NCBI Taxonomy" id="574655"/>
    <lineage>
        <taxon>Eukaryota</taxon>
        <taxon>Fungi</taxon>
        <taxon>Dikarya</taxon>
        <taxon>Ascomycota</taxon>
        <taxon>Pezizomycotina</taxon>
        <taxon>Dothideomycetes</taxon>
        <taxon>Dothideomycetidae</taxon>
        <taxon>Mycosphaerellales</taxon>
        <taxon>Teratosphaeriaceae</taxon>
        <taxon>Elasticomyces</taxon>
    </lineage>
</organism>
<dbReference type="Proteomes" id="UP001310594">
    <property type="component" value="Unassembled WGS sequence"/>
</dbReference>
<reference evidence="4" key="1">
    <citation type="submission" date="2023-08" db="EMBL/GenBank/DDBJ databases">
        <title>Black Yeasts Isolated from many extreme environments.</title>
        <authorList>
            <person name="Coleine C."/>
            <person name="Stajich J.E."/>
            <person name="Selbmann L."/>
        </authorList>
    </citation>
    <scope>NUCLEOTIDE SEQUENCE</scope>
    <source>
        <strain evidence="4">CCFEE 5810</strain>
    </source>
</reference>
<dbReference type="PANTHER" id="PTHR36855">
    <property type="entry name" value="CHROMOSOME 10, WHOLE GENOME SHOTGUN SEQUENCE"/>
    <property type="match status" value="1"/>
</dbReference>
<feature type="domain" description="PEX14-like helix-turn-helix" evidence="3">
    <location>
        <begin position="14"/>
        <end position="78"/>
    </location>
</feature>
<dbReference type="InterPro" id="IPR058841">
    <property type="entry name" value="HTH_76"/>
</dbReference>
<evidence type="ECO:0000313" key="4">
    <source>
        <dbReference type="EMBL" id="KAK5702988.1"/>
    </source>
</evidence>
<dbReference type="AlphaFoldDB" id="A0AAN7WD72"/>
<feature type="compositionally biased region" description="Polar residues" evidence="1">
    <location>
        <begin position="189"/>
        <end position="198"/>
    </location>
</feature>